<organism evidence="1 2">
    <name type="scientific">Alsobacter soli</name>
    <dbReference type="NCBI Taxonomy" id="2109933"/>
    <lineage>
        <taxon>Bacteria</taxon>
        <taxon>Pseudomonadati</taxon>
        <taxon>Pseudomonadota</taxon>
        <taxon>Alphaproteobacteria</taxon>
        <taxon>Hyphomicrobiales</taxon>
        <taxon>Alsobacteraceae</taxon>
        <taxon>Alsobacter</taxon>
    </lineage>
</organism>
<dbReference type="AlphaFoldDB" id="A0A2T1HSJ3"/>
<dbReference type="InterPro" id="IPR038561">
    <property type="entry name" value="SoxD_sf"/>
</dbReference>
<dbReference type="Proteomes" id="UP000239772">
    <property type="component" value="Unassembled WGS sequence"/>
</dbReference>
<keyword evidence="2" id="KW-1185">Reference proteome</keyword>
<dbReference type="Gene3D" id="3.30.2270.10">
    <property type="entry name" value="Folate-binding superfamily"/>
    <property type="match status" value="1"/>
</dbReference>
<evidence type="ECO:0000313" key="2">
    <source>
        <dbReference type="Proteomes" id="UP000239772"/>
    </source>
</evidence>
<name>A0A2T1HSJ3_9HYPH</name>
<dbReference type="GO" id="GO:0008115">
    <property type="term" value="F:sarcosine oxidase activity"/>
    <property type="evidence" value="ECO:0007669"/>
    <property type="project" value="InterPro"/>
</dbReference>
<dbReference type="OrthoDB" id="5420070at2"/>
<evidence type="ECO:0000313" key="1">
    <source>
        <dbReference type="EMBL" id="PSC04612.1"/>
    </source>
</evidence>
<dbReference type="GO" id="GO:0046653">
    <property type="term" value="P:tetrahydrofolate metabolic process"/>
    <property type="evidence" value="ECO:0007669"/>
    <property type="project" value="InterPro"/>
</dbReference>
<proteinExistence type="predicted"/>
<comment type="caution">
    <text evidence="1">The sequence shown here is derived from an EMBL/GenBank/DDBJ whole genome shotgun (WGS) entry which is preliminary data.</text>
</comment>
<reference evidence="2" key="1">
    <citation type="submission" date="2018-03" db="EMBL/GenBank/DDBJ databases">
        <authorList>
            <person name="Sun L."/>
            <person name="Liu H."/>
            <person name="Chen W."/>
            <person name="Huang K."/>
            <person name="Liu W."/>
            <person name="Gao X."/>
        </authorList>
    </citation>
    <scope>NUCLEOTIDE SEQUENCE [LARGE SCALE GENOMIC DNA]</scope>
    <source>
        <strain evidence="2">SH9</strain>
    </source>
</reference>
<dbReference type="InterPro" id="IPR006279">
    <property type="entry name" value="SoxD"/>
</dbReference>
<protein>
    <submittedName>
        <fullName evidence="1">Sarcosine oxidase subunit delta</fullName>
    </submittedName>
</protein>
<accession>A0A2T1HSJ3</accession>
<dbReference type="Pfam" id="PF04267">
    <property type="entry name" value="SoxD"/>
    <property type="match status" value="1"/>
</dbReference>
<dbReference type="RefSeq" id="WP_106337357.1">
    <property type="nucleotide sequence ID" value="NZ_PVZS01000012.1"/>
</dbReference>
<gene>
    <name evidence="1" type="ORF">SLNSH_12600</name>
</gene>
<sequence>MLLITCPECGARPETEFVCGGETHITRPGPFAEVPADVWAGYLFHQANPRGKLRERWRHQAGCGLWFNLVRDTVTHEITSVYRMGDPKPEIA</sequence>
<dbReference type="EMBL" id="PVZS01000012">
    <property type="protein sequence ID" value="PSC04612.1"/>
    <property type="molecule type" value="Genomic_DNA"/>
</dbReference>